<dbReference type="InterPro" id="IPR015424">
    <property type="entry name" value="PyrdxlP-dep_Trfase"/>
</dbReference>
<dbReference type="PANTHER" id="PTHR43094:SF1">
    <property type="entry name" value="AMINOTRANSFERASE CLASS-III"/>
    <property type="match status" value="1"/>
</dbReference>
<dbReference type="PROSITE" id="PS00600">
    <property type="entry name" value="AA_TRANSFER_CLASS_3"/>
    <property type="match status" value="1"/>
</dbReference>
<evidence type="ECO:0000313" key="6">
    <source>
        <dbReference type="Proteomes" id="UP001596116"/>
    </source>
</evidence>
<keyword evidence="6" id="KW-1185">Reference proteome</keyword>
<evidence type="ECO:0000256" key="3">
    <source>
        <dbReference type="ARBA" id="ARBA00022898"/>
    </source>
</evidence>
<evidence type="ECO:0000256" key="4">
    <source>
        <dbReference type="RuleBase" id="RU003560"/>
    </source>
</evidence>
<dbReference type="Pfam" id="PF00202">
    <property type="entry name" value="Aminotran_3"/>
    <property type="match status" value="1"/>
</dbReference>
<keyword evidence="5" id="KW-0032">Aminotransferase</keyword>
<dbReference type="InterPro" id="IPR049704">
    <property type="entry name" value="Aminotrans_3_PPA_site"/>
</dbReference>
<dbReference type="RefSeq" id="WP_379882338.1">
    <property type="nucleotide sequence ID" value="NZ_JBHPON010000002.1"/>
</dbReference>
<dbReference type="EMBL" id="JBHPON010000002">
    <property type="protein sequence ID" value="MFC6036429.1"/>
    <property type="molecule type" value="Genomic_DNA"/>
</dbReference>
<dbReference type="PANTHER" id="PTHR43094">
    <property type="entry name" value="AMINOTRANSFERASE"/>
    <property type="match status" value="1"/>
</dbReference>
<protein>
    <submittedName>
        <fullName evidence="5">Aminotransferase class III-fold pyridoxal phosphate-dependent enzyme</fullName>
    </submittedName>
</protein>
<dbReference type="Proteomes" id="UP001596116">
    <property type="component" value="Unassembled WGS sequence"/>
</dbReference>
<organism evidence="5 6">
    <name type="scientific">Hyphococcus aureus</name>
    <dbReference type="NCBI Taxonomy" id="2666033"/>
    <lineage>
        <taxon>Bacteria</taxon>
        <taxon>Pseudomonadati</taxon>
        <taxon>Pseudomonadota</taxon>
        <taxon>Alphaproteobacteria</taxon>
        <taxon>Parvularculales</taxon>
        <taxon>Parvularculaceae</taxon>
        <taxon>Hyphococcus</taxon>
    </lineage>
</organism>
<keyword evidence="3 4" id="KW-0663">Pyridoxal phosphate</keyword>
<comment type="cofactor">
    <cofactor evidence="1">
        <name>pyridoxal 5'-phosphate</name>
        <dbReference type="ChEBI" id="CHEBI:597326"/>
    </cofactor>
</comment>
<evidence type="ECO:0000256" key="1">
    <source>
        <dbReference type="ARBA" id="ARBA00001933"/>
    </source>
</evidence>
<comment type="similarity">
    <text evidence="2 4">Belongs to the class-III pyridoxal-phosphate-dependent aminotransferase family.</text>
</comment>
<reference evidence="5 6" key="1">
    <citation type="submission" date="2024-09" db="EMBL/GenBank/DDBJ databases">
        <authorList>
            <person name="Zhang Z.-H."/>
        </authorList>
    </citation>
    <scope>NUCLEOTIDE SEQUENCE [LARGE SCALE GENOMIC DNA]</scope>
    <source>
        <strain evidence="5 6">HHTR114</strain>
    </source>
</reference>
<dbReference type="GO" id="GO:0008483">
    <property type="term" value="F:transaminase activity"/>
    <property type="evidence" value="ECO:0007669"/>
    <property type="project" value="UniProtKB-KW"/>
</dbReference>
<evidence type="ECO:0000256" key="2">
    <source>
        <dbReference type="ARBA" id="ARBA00008954"/>
    </source>
</evidence>
<gene>
    <name evidence="5" type="ORF">ACFMB1_12810</name>
</gene>
<dbReference type="CDD" id="cd00610">
    <property type="entry name" value="OAT_like"/>
    <property type="match status" value="1"/>
</dbReference>
<dbReference type="InterPro" id="IPR015422">
    <property type="entry name" value="PyrdxlP-dep_Trfase_small"/>
</dbReference>
<proteinExistence type="inferred from homology"/>
<name>A0ABW1KWT1_9PROT</name>
<dbReference type="Gene3D" id="3.90.1150.10">
    <property type="entry name" value="Aspartate Aminotransferase, domain 1"/>
    <property type="match status" value="1"/>
</dbReference>
<dbReference type="InterPro" id="IPR015421">
    <property type="entry name" value="PyrdxlP-dep_Trfase_major"/>
</dbReference>
<dbReference type="InterPro" id="IPR005814">
    <property type="entry name" value="Aminotrans_3"/>
</dbReference>
<dbReference type="Gene3D" id="3.40.640.10">
    <property type="entry name" value="Type I PLP-dependent aspartate aminotransferase-like (Major domain)"/>
    <property type="match status" value="1"/>
</dbReference>
<accession>A0ABW1KWT1</accession>
<sequence>MTNDTQAANNAGKNDWLQSYWMPFTPNKAFKANPRINERAEGFYYHTSDGRKILDSFSGLWCCNLGHRHPKISEAMKAQIDELDYSNAFNFGHPKVFEMANVISAQFPGDLDHVFFVNSGSEAADTALKIAIAYQRLKGEGTRTRLIGRVNGYHGVGFGGISVGGMVNNRKFFGSLLPGVDHMTFPYDMGSQAFTRGEADIDVEPFMKELEGVIALHDASTIAAVIVEPFAGSGGVFVPPKNYMKRLREVTKKHGILLIVDEVISGFGRMGAPNAATYFGVEPDIVTIAKGINNGAVPMGAAIVRKEIYDTFMEAMPVGVEFFHGYTYSGHPLAAAAALATQQIFAEEGVYDHAKEMSAYFEEAAHSLKGEPHVIDIRNIGLAAGVTVETRAGAPGARGTDVFLKTYENDVAIRANGDNLAIAPILTMGKAEIDQTIEALRKGLRAAA</sequence>
<comment type="caution">
    <text evidence="5">The sequence shown here is derived from an EMBL/GenBank/DDBJ whole genome shotgun (WGS) entry which is preliminary data.</text>
</comment>
<dbReference type="PIRSF" id="PIRSF000521">
    <property type="entry name" value="Transaminase_4ab_Lys_Orn"/>
    <property type="match status" value="1"/>
</dbReference>
<dbReference type="SUPFAM" id="SSF53383">
    <property type="entry name" value="PLP-dependent transferases"/>
    <property type="match status" value="1"/>
</dbReference>
<evidence type="ECO:0000313" key="5">
    <source>
        <dbReference type="EMBL" id="MFC6036429.1"/>
    </source>
</evidence>
<keyword evidence="5" id="KW-0808">Transferase</keyword>